<keyword evidence="3" id="KW-1185">Reference proteome</keyword>
<keyword evidence="2" id="KW-0687">Ribonucleoprotein</keyword>
<gene>
    <name evidence="2" type="ORF">DEO72_LG11g1121</name>
</gene>
<evidence type="ECO:0000313" key="3">
    <source>
        <dbReference type="Proteomes" id="UP000501690"/>
    </source>
</evidence>
<protein>
    <submittedName>
        <fullName evidence="2">Small subunit ribosomal protein S13</fullName>
    </submittedName>
</protein>
<accession>A0A4D6NK09</accession>
<name>A0A4D6NK09_VIGUN</name>
<proteinExistence type="predicted"/>
<dbReference type="GO" id="GO:0005840">
    <property type="term" value="C:ribosome"/>
    <property type="evidence" value="ECO:0007669"/>
    <property type="project" value="UniProtKB-KW"/>
</dbReference>
<sequence>MITYSVGVDEVADLEAPLDFEELVIWAMSGTEVYNGAVAFLQLEPSFRPRFSKYPKPKRGIGPDSLKTGAKQWYRPRSSKTRSQKLTERFEFCEPFFFPATAPPFRISLSLALSLSPKCNGDEGTNAIEEVVVFCPFVMITYSVGVDEVADLEAPLDFEELVIWAMSGTEVYNGAVAFLQLEPSFRPRFSKYPKPKRGIGPDSLKTGAKQWYRPRSSKTRSQKLTERFEFCEPFFFPATAPPFRISLSLALSLSPKCNGDEGTNAIEEVSESNNERRSHGEGTCASQESGEQAPRLLPLGFVFGTVKHELEVCVQVQGLSIKCARVGDMEIPNNKRIEYSLQYIHGVGRSRARHVLERMEMVEQRKEDEDEGVKRENKITHRINWVHSLLLILARRHVHVTWRGVTVAIAFGAHDKLVPRSNPRNGRLCFSDSVVKSCCEKCGDGPPIFGARFGGGSLIGSGCFSAPSLLPVLFCSSCNIITANITYIAPFW</sequence>
<feature type="region of interest" description="Disordered" evidence="1">
    <location>
        <begin position="268"/>
        <end position="291"/>
    </location>
</feature>
<dbReference type="AlphaFoldDB" id="A0A4D6NK09"/>
<dbReference type="EMBL" id="CP039355">
    <property type="protein sequence ID" value="QCE14123.1"/>
    <property type="molecule type" value="Genomic_DNA"/>
</dbReference>
<dbReference type="Proteomes" id="UP000501690">
    <property type="component" value="Linkage Group LG11"/>
</dbReference>
<evidence type="ECO:0000313" key="2">
    <source>
        <dbReference type="EMBL" id="QCE14123.1"/>
    </source>
</evidence>
<dbReference type="SUPFAM" id="SSF46946">
    <property type="entry name" value="S13-like H2TH domain"/>
    <property type="match status" value="1"/>
</dbReference>
<evidence type="ECO:0000256" key="1">
    <source>
        <dbReference type="SAM" id="MobiDB-lite"/>
    </source>
</evidence>
<dbReference type="PROSITE" id="PS50159">
    <property type="entry name" value="RIBOSOMAL_S13_2"/>
    <property type="match status" value="1"/>
</dbReference>
<dbReference type="InterPro" id="IPR010979">
    <property type="entry name" value="Ribosomal_uS13-like_H2TH"/>
</dbReference>
<keyword evidence="2" id="KW-0689">Ribosomal protein</keyword>
<dbReference type="GO" id="GO:0003676">
    <property type="term" value="F:nucleic acid binding"/>
    <property type="evidence" value="ECO:0007669"/>
    <property type="project" value="InterPro"/>
</dbReference>
<dbReference type="Gene3D" id="1.10.8.50">
    <property type="match status" value="1"/>
</dbReference>
<reference evidence="2 3" key="1">
    <citation type="submission" date="2019-04" db="EMBL/GenBank/DDBJ databases">
        <title>An improved genome assembly and genetic linkage map for asparagus bean, Vigna unguiculata ssp. sesquipedialis.</title>
        <authorList>
            <person name="Xia Q."/>
            <person name="Zhang R."/>
            <person name="Dong Y."/>
        </authorList>
    </citation>
    <scope>NUCLEOTIDE SEQUENCE [LARGE SCALE GENOMIC DNA]</scope>
    <source>
        <tissue evidence="2">Leaf</tissue>
    </source>
</reference>
<organism evidence="2 3">
    <name type="scientific">Vigna unguiculata</name>
    <name type="common">Cowpea</name>
    <dbReference type="NCBI Taxonomy" id="3917"/>
    <lineage>
        <taxon>Eukaryota</taxon>
        <taxon>Viridiplantae</taxon>
        <taxon>Streptophyta</taxon>
        <taxon>Embryophyta</taxon>
        <taxon>Tracheophyta</taxon>
        <taxon>Spermatophyta</taxon>
        <taxon>Magnoliopsida</taxon>
        <taxon>eudicotyledons</taxon>
        <taxon>Gunneridae</taxon>
        <taxon>Pentapetalae</taxon>
        <taxon>rosids</taxon>
        <taxon>fabids</taxon>
        <taxon>Fabales</taxon>
        <taxon>Fabaceae</taxon>
        <taxon>Papilionoideae</taxon>
        <taxon>50 kb inversion clade</taxon>
        <taxon>NPAAA clade</taxon>
        <taxon>indigoferoid/millettioid clade</taxon>
        <taxon>Phaseoleae</taxon>
        <taxon>Vigna</taxon>
    </lineage>
</organism>